<reference evidence="4" key="3">
    <citation type="submission" date="2020-12" db="UniProtKB">
        <authorList>
            <consortium name="EnsemblPlants"/>
        </authorList>
    </citation>
    <scope>IDENTIFICATION</scope>
</reference>
<evidence type="ECO:0000256" key="1">
    <source>
        <dbReference type="SAM" id="SignalP"/>
    </source>
</evidence>
<sequence length="152" mass="16330">MRCCCVLIRAFFSSCIGFKELVAKYGKVALGVHMTVSAVSVTCCYTAIKNNVDVGAVLQRFGLYTSSMVKEEADDIHKYEAGTPGGASEELKPVIPEDDRKSHIHSAVSGGGALALAFLCNKALMPVRIPITVALTPPVARMLARRKLFKSP</sequence>
<organism evidence="3">
    <name type="scientific">Physcomitrium patens</name>
    <name type="common">Spreading-leaved earth moss</name>
    <name type="synonym">Physcomitrella patens</name>
    <dbReference type="NCBI Taxonomy" id="3218"/>
    <lineage>
        <taxon>Eukaryota</taxon>
        <taxon>Viridiplantae</taxon>
        <taxon>Streptophyta</taxon>
        <taxon>Embryophyta</taxon>
        <taxon>Bryophyta</taxon>
        <taxon>Bryophytina</taxon>
        <taxon>Bryopsida</taxon>
        <taxon>Funariidae</taxon>
        <taxon>Funariales</taxon>
        <taxon>Funariaceae</taxon>
        <taxon>Physcomitrium</taxon>
    </lineage>
</organism>
<dbReference type="PaxDb" id="3218-PP1S101_80V6.1"/>
<feature type="signal peptide" evidence="1">
    <location>
        <begin position="1"/>
        <end position="17"/>
    </location>
</feature>
<dbReference type="InterPro" id="IPR009688">
    <property type="entry name" value="FAM210A/B-like_dom"/>
</dbReference>
<reference evidence="3 5" key="2">
    <citation type="journal article" date="2018" name="Plant J.">
        <title>The Physcomitrella patens chromosome-scale assembly reveals moss genome structure and evolution.</title>
        <authorList>
            <person name="Lang D."/>
            <person name="Ullrich K.K."/>
            <person name="Murat F."/>
            <person name="Fuchs J."/>
            <person name="Jenkins J."/>
            <person name="Haas F.B."/>
            <person name="Piednoel M."/>
            <person name="Gundlach H."/>
            <person name="Van Bel M."/>
            <person name="Meyberg R."/>
            <person name="Vives C."/>
            <person name="Morata J."/>
            <person name="Symeonidi A."/>
            <person name="Hiss M."/>
            <person name="Muchero W."/>
            <person name="Kamisugi Y."/>
            <person name="Saleh O."/>
            <person name="Blanc G."/>
            <person name="Decker E.L."/>
            <person name="van Gessel N."/>
            <person name="Grimwood J."/>
            <person name="Hayes R.D."/>
            <person name="Graham S.W."/>
            <person name="Gunter L.E."/>
            <person name="McDaniel S.F."/>
            <person name="Hoernstein S.N.W."/>
            <person name="Larsson A."/>
            <person name="Li F.W."/>
            <person name="Perroud P.F."/>
            <person name="Phillips J."/>
            <person name="Ranjan P."/>
            <person name="Rokshar D.S."/>
            <person name="Rothfels C.J."/>
            <person name="Schneider L."/>
            <person name="Shu S."/>
            <person name="Stevenson D.W."/>
            <person name="Thummler F."/>
            <person name="Tillich M."/>
            <person name="Villarreal Aguilar J.C."/>
            <person name="Widiez T."/>
            <person name="Wong G.K."/>
            <person name="Wymore A."/>
            <person name="Zhang Y."/>
            <person name="Zimmer A.D."/>
            <person name="Quatrano R.S."/>
            <person name="Mayer K.F.X."/>
            <person name="Goodstein D."/>
            <person name="Casacuberta J.M."/>
            <person name="Vandepoele K."/>
            <person name="Reski R."/>
            <person name="Cuming A.C."/>
            <person name="Tuskan G.A."/>
            <person name="Maumus F."/>
            <person name="Salse J."/>
            <person name="Schmutz J."/>
            <person name="Rensing S.A."/>
        </authorList>
    </citation>
    <scope>NUCLEOTIDE SEQUENCE [LARGE SCALE GENOMIC DNA]</scope>
    <source>
        <strain evidence="4 5">cv. Gransden 2004</strain>
    </source>
</reference>
<dbReference type="EnsemblPlants" id="Pp3c24_20200V3.2">
    <property type="protein sequence ID" value="Pp3c24_20200V3.2"/>
    <property type="gene ID" value="Pp3c24_20200"/>
</dbReference>
<dbReference type="EMBL" id="ABEU02000024">
    <property type="protein sequence ID" value="PNR28736.1"/>
    <property type="molecule type" value="Genomic_DNA"/>
</dbReference>
<dbReference type="Proteomes" id="UP000006727">
    <property type="component" value="Chromosome 24"/>
</dbReference>
<evidence type="ECO:0000313" key="3">
    <source>
        <dbReference type="EMBL" id="PNR28736.1"/>
    </source>
</evidence>
<feature type="domain" description="DUF1279" evidence="2">
    <location>
        <begin position="18"/>
        <end position="137"/>
    </location>
</feature>
<dbReference type="PANTHER" id="PTHR21377:SF0">
    <property type="entry name" value="PROTEIN FAM210B, MITOCHONDRIAL"/>
    <property type="match status" value="1"/>
</dbReference>
<dbReference type="GO" id="GO:0005739">
    <property type="term" value="C:mitochondrion"/>
    <property type="evidence" value="ECO:0000318"/>
    <property type="project" value="GO_Central"/>
</dbReference>
<proteinExistence type="predicted"/>
<dbReference type="Gramene" id="Pp3c24_20200V3.1">
    <property type="protein sequence ID" value="Pp3c24_20200V3.1"/>
    <property type="gene ID" value="Pp3c24_20200"/>
</dbReference>
<dbReference type="InParanoid" id="A0A2K1IHI1"/>
<feature type="chain" id="PRO_5033310521" description="DUF1279 domain-containing protein" evidence="1">
    <location>
        <begin position="18"/>
        <end position="152"/>
    </location>
</feature>
<dbReference type="FunCoup" id="A0A2K1IHI1">
    <property type="interactions" value="146"/>
</dbReference>
<keyword evidence="5" id="KW-1185">Reference proteome</keyword>
<accession>A0A2K1IHI1</accession>
<dbReference type="Pfam" id="PF06916">
    <property type="entry name" value="FAM210A-B_dom"/>
    <property type="match status" value="1"/>
</dbReference>
<evidence type="ECO:0000313" key="5">
    <source>
        <dbReference type="Proteomes" id="UP000006727"/>
    </source>
</evidence>
<keyword evidence="1" id="KW-0732">Signal</keyword>
<dbReference type="EnsemblPlants" id="Pp3c24_20200V3.1">
    <property type="protein sequence ID" value="Pp3c24_20200V3.1"/>
    <property type="gene ID" value="Pp3c24_20200"/>
</dbReference>
<dbReference type="PANTHER" id="PTHR21377">
    <property type="entry name" value="PROTEIN FAM210B, MITOCHONDRIAL"/>
    <property type="match status" value="1"/>
</dbReference>
<protein>
    <recommendedName>
        <fullName evidence="2">DUF1279 domain-containing protein</fullName>
    </recommendedName>
</protein>
<name>A0A2K1IHI1_PHYPA</name>
<evidence type="ECO:0000259" key="2">
    <source>
        <dbReference type="Pfam" id="PF06916"/>
    </source>
</evidence>
<reference evidence="3 5" key="1">
    <citation type="journal article" date="2008" name="Science">
        <title>The Physcomitrella genome reveals evolutionary insights into the conquest of land by plants.</title>
        <authorList>
            <person name="Rensing S."/>
            <person name="Lang D."/>
            <person name="Zimmer A."/>
            <person name="Terry A."/>
            <person name="Salamov A."/>
            <person name="Shapiro H."/>
            <person name="Nishiyama T."/>
            <person name="Perroud P.-F."/>
            <person name="Lindquist E."/>
            <person name="Kamisugi Y."/>
            <person name="Tanahashi T."/>
            <person name="Sakakibara K."/>
            <person name="Fujita T."/>
            <person name="Oishi K."/>
            <person name="Shin-I T."/>
            <person name="Kuroki Y."/>
            <person name="Toyoda A."/>
            <person name="Suzuki Y."/>
            <person name="Hashimoto A."/>
            <person name="Yamaguchi K."/>
            <person name="Sugano A."/>
            <person name="Kohara Y."/>
            <person name="Fujiyama A."/>
            <person name="Anterola A."/>
            <person name="Aoki S."/>
            <person name="Ashton N."/>
            <person name="Barbazuk W.B."/>
            <person name="Barker E."/>
            <person name="Bennetzen J."/>
            <person name="Bezanilla M."/>
            <person name="Blankenship R."/>
            <person name="Cho S.H."/>
            <person name="Dutcher S."/>
            <person name="Estelle M."/>
            <person name="Fawcett J.A."/>
            <person name="Gundlach H."/>
            <person name="Hanada K."/>
            <person name="Heyl A."/>
            <person name="Hicks K.A."/>
            <person name="Hugh J."/>
            <person name="Lohr M."/>
            <person name="Mayer K."/>
            <person name="Melkozernov A."/>
            <person name="Murata T."/>
            <person name="Nelson D."/>
            <person name="Pils B."/>
            <person name="Prigge M."/>
            <person name="Reiss B."/>
            <person name="Renner T."/>
            <person name="Rombauts S."/>
            <person name="Rushton P."/>
            <person name="Sanderfoot A."/>
            <person name="Schween G."/>
            <person name="Shiu S.-H."/>
            <person name="Stueber K."/>
            <person name="Theodoulou F.L."/>
            <person name="Tu H."/>
            <person name="Van de Peer Y."/>
            <person name="Verrier P.J."/>
            <person name="Waters E."/>
            <person name="Wood A."/>
            <person name="Yang L."/>
            <person name="Cove D."/>
            <person name="Cuming A."/>
            <person name="Hasebe M."/>
            <person name="Lucas S."/>
            <person name="Mishler D.B."/>
            <person name="Reski R."/>
            <person name="Grigoriev I."/>
            <person name="Quatrano R.S."/>
            <person name="Boore J.L."/>
        </authorList>
    </citation>
    <scope>NUCLEOTIDE SEQUENCE [LARGE SCALE GENOMIC DNA]</scope>
    <source>
        <strain evidence="4 5">cv. Gransden 2004</strain>
    </source>
</reference>
<gene>
    <name evidence="3" type="ORF">PHYPA_029329</name>
</gene>
<dbReference type="Gramene" id="Pp3c24_20200V3.2">
    <property type="protein sequence ID" value="Pp3c24_20200V3.2"/>
    <property type="gene ID" value="Pp3c24_20200"/>
</dbReference>
<dbReference type="InterPro" id="IPR045866">
    <property type="entry name" value="FAM210A/B-like"/>
</dbReference>
<evidence type="ECO:0000313" key="4">
    <source>
        <dbReference type="EnsemblPlants" id="Pp3c24_20200V3.1"/>
    </source>
</evidence>
<dbReference type="AlphaFoldDB" id="A0A2K1IHI1"/>